<dbReference type="SMART" id="SM00479">
    <property type="entry name" value="EXOIII"/>
    <property type="match status" value="1"/>
</dbReference>
<dbReference type="EMBL" id="LLGC01000179">
    <property type="protein sequence ID" value="KQE03633.1"/>
    <property type="molecule type" value="Genomic_DNA"/>
</dbReference>
<organism evidence="6 7">
    <name type="scientific">Acinetobacter baumannii</name>
    <dbReference type="NCBI Taxonomy" id="470"/>
    <lineage>
        <taxon>Bacteria</taxon>
        <taxon>Pseudomonadati</taxon>
        <taxon>Pseudomonadota</taxon>
        <taxon>Gammaproteobacteria</taxon>
        <taxon>Moraxellales</taxon>
        <taxon>Moraxellaceae</taxon>
        <taxon>Acinetobacter</taxon>
        <taxon>Acinetobacter calcoaceticus/baumannii complex</taxon>
    </lineage>
</organism>
<keyword evidence="2" id="KW-0269">Exonuclease</keyword>
<feature type="domain" description="Exonuclease" evidence="5">
    <location>
        <begin position="2"/>
        <end position="174"/>
    </location>
</feature>
<dbReference type="FunFam" id="3.30.420.10:FF:000045">
    <property type="entry name" value="3'-5' exonuclease DinG"/>
    <property type="match status" value="1"/>
</dbReference>
<evidence type="ECO:0000256" key="4">
    <source>
        <dbReference type="ARBA" id="ARBA00026073"/>
    </source>
</evidence>
<gene>
    <name evidence="6" type="ORF">APD33_13540</name>
</gene>
<dbReference type="AlphaFoldDB" id="A0AAN5WDT8"/>
<dbReference type="InterPro" id="IPR012337">
    <property type="entry name" value="RNaseH-like_sf"/>
</dbReference>
<name>A0AAN5WDT8_ACIBA</name>
<evidence type="ECO:0000259" key="5">
    <source>
        <dbReference type="SMART" id="SM00479"/>
    </source>
</evidence>
<keyword evidence="2" id="KW-0378">Hydrolase</keyword>
<accession>A0AAN5WDT8</accession>
<proteinExistence type="predicted"/>
<evidence type="ECO:0000256" key="3">
    <source>
        <dbReference type="ARBA" id="ARBA00025483"/>
    </source>
</evidence>
<dbReference type="Gene3D" id="3.30.420.10">
    <property type="entry name" value="Ribonuclease H-like superfamily/Ribonuclease H"/>
    <property type="match status" value="1"/>
</dbReference>
<dbReference type="PANTHER" id="PTHR30231:SF41">
    <property type="entry name" value="DNA POLYMERASE III SUBUNIT EPSILON"/>
    <property type="match status" value="1"/>
</dbReference>
<dbReference type="GO" id="GO:0008408">
    <property type="term" value="F:3'-5' exonuclease activity"/>
    <property type="evidence" value="ECO:0007669"/>
    <property type="project" value="TreeGrafter"/>
</dbReference>
<evidence type="ECO:0000313" key="7">
    <source>
        <dbReference type="Proteomes" id="UP000051449"/>
    </source>
</evidence>
<dbReference type="InterPro" id="IPR036397">
    <property type="entry name" value="RNaseH_sf"/>
</dbReference>
<dbReference type="InterPro" id="IPR013520">
    <property type="entry name" value="Ribonucl_H"/>
</dbReference>
<dbReference type="GO" id="GO:0003676">
    <property type="term" value="F:nucleic acid binding"/>
    <property type="evidence" value="ECO:0007669"/>
    <property type="project" value="InterPro"/>
</dbReference>
<comment type="subunit">
    <text evidence="4">DNA polymerase III contains a core (composed of alpha, epsilon and theta chains) that associates with a tau subunit. This core dimerizes to form the POLIII' complex. PolIII' associates with the gamma complex (composed of gamma, delta, delta', psi and chi chains) and with the beta chain to form the complete DNA polymerase III complex.</text>
</comment>
<evidence type="ECO:0000256" key="1">
    <source>
        <dbReference type="ARBA" id="ARBA00022722"/>
    </source>
</evidence>
<dbReference type="GO" id="GO:0005829">
    <property type="term" value="C:cytosol"/>
    <property type="evidence" value="ECO:0007669"/>
    <property type="project" value="TreeGrafter"/>
</dbReference>
<dbReference type="CDD" id="cd06127">
    <property type="entry name" value="DEDDh"/>
    <property type="match status" value="1"/>
</dbReference>
<dbReference type="RefSeq" id="WP_000603289.1">
    <property type="nucleotide sequence ID" value="NZ_CAJHFN010000015.1"/>
</dbReference>
<dbReference type="Proteomes" id="UP000051449">
    <property type="component" value="Unassembled WGS sequence"/>
</dbReference>
<comment type="caution">
    <text evidence="6">The sequence shown here is derived from an EMBL/GenBank/DDBJ whole genome shotgun (WGS) entry which is preliminary data.</text>
</comment>
<dbReference type="PANTHER" id="PTHR30231">
    <property type="entry name" value="DNA POLYMERASE III SUBUNIT EPSILON"/>
    <property type="match status" value="1"/>
</dbReference>
<dbReference type="GO" id="GO:0045004">
    <property type="term" value="P:DNA replication proofreading"/>
    <property type="evidence" value="ECO:0007669"/>
    <property type="project" value="TreeGrafter"/>
</dbReference>
<dbReference type="SUPFAM" id="SSF53098">
    <property type="entry name" value="Ribonuclease H-like"/>
    <property type="match status" value="1"/>
</dbReference>
<evidence type="ECO:0000313" key="6">
    <source>
        <dbReference type="EMBL" id="KQE03633.1"/>
    </source>
</evidence>
<reference evidence="6 7" key="1">
    <citation type="submission" date="2015-10" db="EMBL/GenBank/DDBJ databases">
        <title>The utility of whole genome sequencing in characterizing Acinetobacter epidemiology and analyzing hospital outbreaks.</title>
        <authorList>
            <person name="Ozer E.A."/>
            <person name="Fitzpatrick M.A."/>
            <person name="Hauser A.R."/>
        </authorList>
    </citation>
    <scope>NUCLEOTIDE SEQUENCE [LARGE SCALE GENOMIC DNA]</scope>
    <source>
        <strain evidence="6 7">ABBL072</strain>
    </source>
</reference>
<dbReference type="Pfam" id="PF00929">
    <property type="entry name" value="RNase_T"/>
    <property type="match status" value="1"/>
</dbReference>
<evidence type="ECO:0000256" key="2">
    <source>
        <dbReference type="ARBA" id="ARBA00022839"/>
    </source>
</evidence>
<sequence length="177" mass="19959">MILRGFDTETTGLEQADGHRIIEVAILSYDSDTRQLVDKYVQRIDPERPIDPKAQAVHGIDYSQLLGCPKWEQVAPTVHHLLSTADVVIAHNIDFDMPFTQAELRRVGSLLPPVRQFCTMENGRWATFDGKSPKLGELCFALNIDYDPNAAHAADYDVDVMMQCFFAGLDRGFYKIV</sequence>
<comment type="function">
    <text evidence="3">DNA polymerase III is a complex, multichain enzyme responsible for most of the replicative synthesis in bacteria. The epsilon subunit contain the editing function and is a proofreading 3'-5' exonuclease.</text>
</comment>
<keyword evidence="1" id="KW-0540">Nuclease</keyword>
<protein>
    <submittedName>
        <fullName evidence="6">DNA polymerase III subunit epsilon</fullName>
    </submittedName>
</protein>